<dbReference type="InterPro" id="IPR016197">
    <property type="entry name" value="Chromo-like_dom_sf"/>
</dbReference>
<keyword evidence="4" id="KW-1185">Reference proteome</keyword>
<dbReference type="CDD" id="cd00024">
    <property type="entry name" value="CD_CSD"/>
    <property type="match status" value="1"/>
</dbReference>
<proteinExistence type="predicted"/>
<accession>V4BRK6</accession>
<dbReference type="PANTHER" id="PTHR33194">
    <property type="entry name" value="ZINC KNUCKLE DOMAINCONTAINING PROTEIN"/>
    <property type="match status" value="1"/>
</dbReference>
<evidence type="ECO:0000313" key="3">
    <source>
        <dbReference type="EMBL" id="ESO91524.1"/>
    </source>
</evidence>
<reference evidence="3 4" key="1">
    <citation type="journal article" date="2013" name="Nature">
        <title>Insights into bilaterian evolution from three spiralian genomes.</title>
        <authorList>
            <person name="Simakov O."/>
            <person name="Marletaz F."/>
            <person name="Cho S.J."/>
            <person name="Edsinger-Gonzales E."/>
            <person name="Havlak P."/>
            <person name="Hellsten U."/>
            <person name="Kuo D.H."/>
            <person name="Larsson T."/>
            <person name="Lv J."/>
            <person name="Arendt D."/>
            <person name="Savage R."/>
            <person name="Osoegawa K."/>
            <person name="de Jong P."/>
            <person name="Grimwood J."/>
            <person name="Chapman J.A."/>
            <person name="Shapiro H."/>
            <person name="Aerts A."/>
            <person name="Otillar R.P."/>
            <person name="Terry A.Y."/>
            <person name="Boore J.L."/>
            <person name="Grigoriev I.V."/>
            <person name="Lindberg D.R."/>
            <person name="Seaver E.C."/>
            <person name="Weisblat D.A."/>
            <person name="Putnam N.H."/>
            <person name="Rokhsar D.S."/>
        </authorList>
    </citation>
    <scope>NUCLEOTIDE SEQUENCE [LARGE SCALE GENOMIC DNA]</scope>
</reference>
<dbReference type="HOGENOM" id="CLU_439611_0_0_1"/>
<feature type="region of interest" description="Disordered" evidence="1">
    <location>
        <begin position="525"/>
        <end position="544"/>
    </location>
</feature>
<dbReference type="GeneID" id="20243377"/>
<dbReference type="InterPro" id="IPR021109">
    <property type="entry name" value="Peptidase_aspartic_dom_sf"/>
</dbReference>
<feature type="domain" description="Chromo" evidence="2">
    <location>
        <begin position="568"/>
        <end position="622"/>
    </location>
</feature>
<dbReference type="SUPFAM" id="SSF54160">
    <property type="entry name" value="Chromo domain-like"/>
    <property type="match status" value="1"/>
</dbReference>
<dbReference type="Gene3D" id="2.40.50.40">
    <property type="match status" value="1"/>
</dbReference>
<dbReference type="PANTHER" id="PTHR33194:SF4">
    <property type="entry name" value="CCHC-TYPE DOMAIN-CONTAINING PROTEIN"/>
    <property type="match status" value="1"/>
</dbReference>
<evidence type="ECO:0000256" key="1">
    <source>
        <dbReference type="SAM" id="MobiDB-lite"/>
    </source>
</evidence>
<dbReference type="RefSeq" id="XP_009057788.1">
    <property type="nucleotide sequence ID" value="XM_009059540.1"/>
</dbReference>
<sequence length="622" mass="70949">MPHFNIEPFYGLPSEDARTWLQRFQAWTDIQRIPDESFGSAMLLQLQGPAVIWLNNLPPQLVHSKPRLVHEFKYHFIDSRPNNWLLEQQLYERVMLPGENIENYIIDIEAKCTRLNKTETEMIPAFIRGLTPSLRASVIQKQPTTFLDAVPYCRLVDQSCSLVPHPQQRQSTNMSDVMFELHSLKSKVEELSLKPTSSSSTNKDTSTEYFEANLAAVQQKTVICQLCNKKDLQPMIILGIDFLQENNVTLDFGKKSLSIDPRRSLACTQDIIVPPKSQVISIARIHGASIPDGVTGIVTGSEKLASSSILSAKSLCYVSNGNVYQSLCNFSNEQVSISKDTIVGKFVCLSRHDKVLSIQDSDKHVLDNDLNNSVKTNISDNLTDTQRKEVQTLIDNYSSVFVGKDGILGKCELLQHEIEIEPSQKPIRQRAYKLCNKQKEVMEGVVRDLLDKDIIEESKLSDIHVKLRRKSDGHAVRNIVHINRLKKGLVRPNVNYKPDNIDNVESVILDDDEIAISDDFIDSQVNGDSTDNDKTHDIDNNNDNVTDKVKSKHTKSIVSKTNDIDKVYEIEKILRKKYLNKIWYYRVKWLNYNASQNSWIPYNDLTESCKKFVNDNHNKIPY</sequence>
<protein>
    <recommendedName>
        <fullName evidence="2">Chromo domain-containing protein</fullName>
    </recommendedName>
</protein>
<dbReference type="AlphaFoldDB" id="V4BRK6"/>
<dbReference type="SMART" id="SM00298">
    <property type="entry name" value="CHROMO"/>
    <property type="match status" value="1"/>
</dbReference>
<dbReference type="InterPro" id="IPR000953">
    <property type="entry name" value="Chromo/chromo_shadow_dom"/>
</dbReference>
<dbReference type="OrthoDB" id="10051637at2759"/>
<dbReference type="PROSITE" id="PS50013">
    <property type="entry name" value="CHROMO_2"/>
    <property type="match status" value="1"/>
</dbReference>
<organism evidence="3 4">
    <name type="scientific">Lottia gigantea</name>
    <name type="common">Giant owl limpet</name>
    <dbReference type="NCBI Taxonomy" id="225164"/>
    <lineage>
        <taxon>Eukaryota</taxon>
        <taxon>Metazoa</taxon>
        <taxon>Spiralia</taxon>
        <taxon>Lophotrochozoa</taxon>
        <taxon>Mollusca</taxon>
        <taxon>Gastropoda</taxon>
        <taxon>Patellogastropoda</taxon>
        <taxon>Lottioidea</taxon>
        <taxon>Lottiidae</taxon>
        <taxon>Lottia</taxon>
    </lineage>
</organism>
<dbReference type="SUPFAM" id="SSF56672">
    <property type="entry name" value="DNA/RNA polymerases"/>
    <property type="match status" value="1"/>
</dbReference>
<dbReference type="OMA" id="NEMATEW"/>
<dbReference type="Gene3D" id="3.10.10.10">
    <property type="entry name" value="HIV Type 1 Reverse Transcriptase, subunit A, domain 1"/>
    <property type="match status" value="1"/>
</dbReference>
<dbReference type="EMBL" id="KB202274">
    <property type="protein sequence ID" value="ESO91524.1"/>
    <property type="molecule type" value="Genomic_DNA"/>
</dbReference>
<dbReference type="KEGG" id="lgi:LOTGIDRAFT_175775"/>
<evidence type="ECO:0000259" key="2">
    <source>
        <dbReference type="PROSITE" id="PS50013"/>
    </source>
</evidence>
<evidence type="ECO:0000313" key="4">
    <source>
        <dbReference type="Proteomes" id="UP000030746"/>
    </source>
</evidence>
<dbReference type="InterPro" id="IPR043502">
    <property type="entry name" value="DNA/RNA_pol_sf"/>
</dbReference>
<dbReference type="Gene3D" id="2.40.70.10">
    <property type="entry name" value="Acid Proteases"/>
    <property type="match status" value="1"/>
</dbReference>
<dbReference type="Proteomes" id="UP000030746">
    <property type="component" value="Unassembled WGS sequence"/>
</dbReference>
<name>V4BRK6_LOTGI</name>
<feature type="compositionally biased region" description="Basic and acidic residues" evidence="1">
    <location>
        <begin position="531"/>
        <end position="544"/>
    </location>
</feature>
<gene>
    <name evidence="3" type="ORF">LOTGIDRAFT_175775</name>
</gene>
<dbReference type="CTD" id="20243377"/>
<dbReference type="STRING" id="225164.V4BRK6"/>